<sequence length="216" mass="24394">MAHKDFSEKKMENVISQANEWFAAFKESTQFKELSTSAQGHSGVVTMALSEWMYKEELRAGREWTAATLENILVNVFPREVSEYPEVASDISSILSHYFTFLKEDKKIGNADTLLRKLAKLSFDSEQTEHPLKGEKSQGTTQKATKKELSTNYSQSEIAQFNRFAMGNKVNEVKEPVVEVTPAEEQTEVIDIKSKIGRNEQCPCGSGKKFKKCHGK</sequence>
<proteinExistence type="predicted"/>
<gene>
    <name evidence="2" type="ORF">I6N95_23995</name>
</gene>
<comment type="caution">
    <text evidence="2">The sequence shown here is derived from an EMBL/GenBank/DDBJ whole genome shotgun (WGS) entry which is preliminary data.</text>
</comment>
<evidence type="ECO:0000313" key="3">
    <source>
        <dbReference type="Proteomes" id="UP000674938"/>
    </source>
</evidence>
<accession>A0A940PI91</accession>
<keyword evidence="3" id="KW-1185">Reference proteome</keyword>
<reference evidence="2" key="1">
    <citation type="submission" date="2020-12" db="EMBL/GenBank/DDBJ databases">
        <title>Vagococcus allomyrinae sp. nov. and Enterococcus lavae sp. nov., isolated from the larvae of Allomyrina dichotoma.</title>
        <authorList>
            <person name="Lee S.D."/>
        </authorList>
    </citation>
    <scope>NUCLEOTIDE SEQUENCE</scope>
    <source>
        <strain evidence="2">BWB3-3</strain>
    </source>
</reference>
<organism evidence="2 3">
    <name type="scientific">Vagococcus allomyrinae</name>
    <dbReference type="NCBI Taxonomy" id="2794353"/>
    <lineage>
        <taxon>Bacteria</taxon>
        <taxon>Bacillati</taxon>
        <taxon>Bacillota</taxon>
        <taxon>Bacilli</taxon>
        <taxon>Lactobacillales</taxon>
        <taxon>Enterococcaceae</taxon>
        <taxon>Vagococcus</taxon>
    </lineage>
</organism>
<feature type="region of interest" description="Disordered" evidence="1">
    <location>
        <begin position="126"/>
        <end position="149"/>
    </location>
</feature>
<evidence type="ECO:0000313" key="2">
    <source>
        <dbReference type="EMBL" id="MBP1044076.1"/>
    </source>
</evidence>
<dbReference type="AlphaFoldDB" id="A0A940PI91"/>
<dbReference type="RefSeq" id="WP_209532222.1">
    <property type="nucleotide sequence ID" value="NZ_JAEEGA010000022.1"/>
</dbReference>
<dbReference type="Proteomes" id="UP000674938">
    <property type="component" value="Unassembled WGS sequence"/>
</dbReference>
<name>A0A940PI91_9ENTE</name>
<dbReference type="EMBL" id="JAEEGA010000022">
    <property type="protein sequence ID" value="MBP1044076.1"/>
    <property type="molecule type" value="Genomic_DNA"/>
</dbReference>
<dbReference type="Pfam" id="PF02810">
    <property type="entry name" value="SEC-C"/>
    <property type="match status" value="1"/>
</dbReference>
<dbReference type="SUPFAM" id="SSF103642">
    <property type="entry name" value="Sec-C motif"/>
    <property type="match status" value="1"/>
</dbReference>
<protein>
    <submittedName>
        <fullName evidence="2">SEC-C domain-containing protein</fullName>
    </submittedName>
</protein>
<dbReference type="InterPro" id="IPR004027">
    <property type="entry name" value="SEC_C_motif"/>
</dbReference>
<dbReference type="Gene3D" id="3.10.450.50">
    <property type="match status" value="1"/>
</dbReference>
<evidence type="ECO:0000256" key="1">
    <source>
        <dbReference type="SAM" id="MobiDB-lite"/>
    </source>
</evidence>
<feature type="compositionally biased region" description="Basic and acidic residues" evidence="1">
    <location>
        <begin position="127"/>
        <end position="136"/>
    </location>
</feature>